<comment type="similarity">
    <text evidence="2">Belongs to the MSOX/MTOX family.</text>
</comment>
<dbReference type="Gene3D" id="3.50.50.60">
    <property type="entry name" value="FAD/NAD(P)-binding domain"/>
    <property type="match status" value="1"/>
</dbReference>
<protein>
    <recommendedName>
        <fullName evidence="6">FAD dependent oxidoreductase domain-containing protein</fullName>
    </recommendedName>
</protein>
<dbReference type="GO" id="GO:0050031">
    <property type="term" value="F:L-pipecolate oxidase activity"/>
    <property type="evidence" value="ECO:0007669"/>
    <property type="project" value="TreeGrafter"/>
</dbReference>
<dbReference type="Pfam" id="PF01266">
    <property type="entry name" value="DAO"/>
    <property type="match status" value="1"/>
</dbReference>
<sequence>MSTVRETPHSLAEPILIIGAGLFGLTQALELAIRGYEKVTVLDRMVPPVPDGSSVDFNRVIRYDYADPFYGKIAQEAMKGWTSEPWDSFYHNTGFVMASEACNEPYIQQCRKILKEQKQSFTDFDSSRELARQFPVLRGGLEGSSGYINPSGGWANAEGAIKELYQRCIEKGVSFMFGQRGTVTSLLRDGETLLGVHTLSGPVFCSKVILSTGAWTNRLINATSATSASGQPVGFVQLTAEEAKTLEAMPVVINLTSGVFIFPPTPETHLLKVARHSHGFEIDVQLPLVKHVISAPNLLSNNAASSFIPDEADAALKKGLRYILPQFADRPFARRRLCWYSDTPKGDFLVDNYPGIKGLFVAAGGAGQ</sequence>
<keyword evidence="5" id="KW-0560">Oxidoreductase</keyword>
<dbReference type="InterPro" id="IPR006076">
    <property type="entry name" value="FAD-dep_OxRdtase"/>
</dbReference>
<dbReference type="GO" id="GO:0008115">
    <property type="term" value="F:sarcosine oxidase activity"/>
    <property type="evidence" value="ECO:0007669"/>
    <property type="project" value="TreeGrafter"/>
</dbReference>
<comment type="cofactor">
    <cofactor evidence="1">
        <name>FAD</name>
        <dbReference type="ChEBI" id="CHEBI:57692"/>
    </cofactor>
</comment>
<feature type="domain" description="FAD dependent oxidoreductase" evidence="6">
    <location>
        <begin position="15"/>
        <end position="366"/>
    </location>
</feature>
<dbReference type="InterPro" id="IPR036188">
    <property type="entry name" value="FAD/NAD-bd_sf"/>
</dbReference>
<dbReference type="SUPFAM" id="SSF54373">
    <property type="entry name" value="FAD-linked reductases, C-terminal domain"/>
    <property type="match status" value="1"/>
</dbReference>
<proteinExistence type="inferred from homology"/>
<evidence type="ECO:0000313" key="7">
    <source>
        <dbReference type="EMBL" id="KAJ9640217.1"/>
    </source>
</evidence>
<dbReference type="PANTHER" id="PTHR10961:SF45">
    <property type="entry name" value="FAD DEPENDENT OXIDOREDUCTASE DOMAIN-CONTAINING PROTEIN-RELATED"/>
    <property type="match status" value="1"/>
</dbReference>
<dbReference type="AlphaFoldDB" id="A0AA39D200"/>
<dbReference type="PANTHER" id="PTHR10961">
    <property type="entry name" value="PEROXISOMAL SARCOSINE OXIDASE"/>
    <property type="match status" value="1"/>
</dbReference>
<evidence type="ECO:0000313" key="8">
    <source>
        <dbReference type="Proteomes" id="UP001172681"/>
    </source>
</evidence>
<dbReference type="Proteomes" id="UP001172681">
    <property type="component" value="Unassembled WGS sequence"/>
</dbReference>
<evidence type="ECO:0000256" key="1">
    <source>
        <dbReference type="ARBA" id="ARBA00001974"/>
    </source>
</evidence>
<evidence type="ECO:0000256" key="3">
    <source>
        <dbReference type="ARBA" id="ARBA00022630"/>
    </source>
</evidence>
<dbReference type="GO" id="GO:0050660">
    <property type="term" value="F:flavin adenine dinucleotide binding"/>
    <property type="evidence" value="ECO:0007669"/>
    <property type="project" value="InterPro"/>
</dbReference>
<accession>A0AA39D200</accession>
<evidence type="ECO:0000256" key="4">
    <source>
        <dbReference type="ARBA" id="ARBA00022827"/>
    </source>
</evidence>
<dbReference type="SUPFAM" id="SSF51905">
    <property type="entry name" value="FAD/NAD(P)-binding domain"/>
    <property type="match status" value="1"/>
</dbReference>
<keyword evidence="4" id="KW-0274">FAD</keyword>
<dbReference type="InterPro" id="IPR045170">
    <property type="entry name" value="MTOX"/>
</dbReference>
<organism evidence="7 8">
    <name type="scientific">Knufia peltigerae</name>
    <dbReference type="NCBI Taxonomy" id="1002370"/>
    <lineage>
        <taxon>Eukaryota</taxon>
        <taxon>Fungi</taxon>
        <taxon>Dikarya</taxon>
        <taxon>Ascomycota</taxon>
        <taxon>Pezizomycotina</taxon>
        <taxon>Eurotiomycetes</taxon>
        <taxon>Chaetothyriomycetidae</taxon>
        <taxon>Chaetothyriales</taxon>
        <taxon>Trichomeriaceae</taxon>
        <taxon>Knufia</taxon>
    </lineage>
</organism>
<reference evidence="7" key="1">
    <citation type="submission" date="2022-10" db="EMBL/GenBank/DDBJ databases">
        <title>Culturing micro-colonial fungi from biological soil crusts in the Mojave desert and describing Neophaeococcomyces mojavensis, and introducing the new genera and species Taxawa tesnikishii.</title>
        <authorList>
            <person name="Kurbessoian T."/>
            <person name="Stajich J.E."/>
        </authorList>
    </citation>
    <scope>NUCLEOTIDE SEQUENCE</scope>
    <source>
        <strain evidence="7">TK_35</strain>
    </source>
</reference>
<keyword evidence="3" id="KW-0285">Flavoprotein</keyword>
<dbReference type="Gene3D" id="3.30.9.10">
    <property type="entry name" value="D-Amino Acid Oxidase, subunit A, domain 2"/>
    <property type="match status" value="1"/>
</dbReference>
<dbReference type="GO" id="GO:0004657">
    <property type="term" value="F:proline dehydrogenase activity"/>
    <property type="evidence" value="ECO:0007669"/>
    <property type="project" value="TreeGrafter"/>
</dbReference>
<evidence type="ECO:0000256" key="5">
    <source>
        <dbReference type="ARBA" id="ARBA00023002"/>
    </source>
</evidence>
<evidence type="ECO:0000256" key="2">
    <source>
        <dbReference type="ARBA" id="ARBA00010989"/>
    </source>
</evidence>
<dbReference type="EMBL" id="JAPDRN010000015">
    <property type="protein sequence ID" value="KAJ9640217.1"/>
    <property type="molecule type" value="Genomic_DNA"/>
</dbReference>
<comment type="caution">
    <text evidence="7">The sequence shown here is derived from an EMBL/GenBank/DDBJ whole genome shotgun (WGS) entry which is preliminary data.</text>
</comment>
<keyword evidence="8" id="KW-1185">Reference proteome</keyword>
<name>A0AA39D200_9EURO</name>
<gene>
    <name evidence="7" type="ORF">H2204_003442</name>
</gene>
<evidence type="ECO:0000259" key="6">
    <source>
        <dbReference type="Pfam" id="PF01266"/>
    </source>
</evidence>